<evidence type="ECO:0000313" key="3">
    <source>
        <dbReference type="Proteomes" id="UP000193963"/>
    </source>
</evidence>
<gene>
    <name evidence="2" type="ORF">PSM7751_01638</name>
</gene>
<protein>
    <recommendedName>
        <fullName evidence="1">YjiS-like domain-containing protein</fullName>
    </recommendedName>
</protein>
<organism evidence="2 3">
    <name type="scientific">Pseudooceanicola marinus</name>
    <dbReference type="NCBI Taxonomy" id="396013"/>
    <lineage>
        <taxon>Bacteria</taxon>
        <taxon>Pseudomonadati</taxon>
        <taxon>Pseudomonadota</taxon>
        <taxon>Alphaproteobacteria</taxon>
        <taxon>Rhodobacterales</taxon>
        <taxon>Paracoccaceae</taxon>
        <taxon>Pseudooceanicola</taxon>
    </lineage>
</organism>
<evidence type="ECO:0000259" key="1">
    <source>
        <dbReference type="Pfam" id="PF06568"/>
    </source>
</evidence>
<evidence type="ECO:0000313" key="2">
    <source>
        <dbReference type="EMBL" id="SLN37267.1"/>
    </source>
</evidence>
<accession>A0A1X6Z114</accession>
<feature type="domain" description="YjiS-like" evidence="1">
    <location>
        <begin position="25"/>
        <end position="61"/>
    </location>
</feature>
<sequence length="66" mass="7243">MTTLYARTAASTSLVLPIAAAVNHLVAAVMRWNDARVTRKALSRLTDRELNDIGLVRGDIDHISKI</sequence>
<dbReference type="RefSeq" id="WP_085887518.1">
    <property type="nucleotide sequence ID" value="NZ_FWFN01000003.1"/>
</dbReference>
<dbReference type="Pfam" id="PF06568">
    <property type="entry name" value="YjiS-like"/>
    <property type="match status" value="1"/>
</dbReference>
<dbReference type="Proteomes" id="UP000193963">
    <property type="component" value="Unassembled WGS sequence"/>
</dbReference>
<dbReference type="EMBL" id="FWFN01000003">
    <property type="protein sequence ID" value="SLN37267.1"/>
    <property type="molecule type" value="Genomic_DNA"/>
</dbReference>
<reference evidence="2 3" key="1">
    <citation type="submission" date="2017-03" db="EMBL/GenBank/DDBJ databases">
        <authorList>
            <person name="Afonso C.L."/>
            <person name="Miller P.J."/>
            <person name="Scott M.A."/>
            <person name="Spackman E."/>
            <person name="Goraichik I."/>
            <person name="Dimitrov K.M."/>
            <person name="Suarez D.L."/>
            <person name="Swayne D.E."/>
        </authorList>
    </citation>
    <scope>NUCLEOTIDE SEQUENCE [LARGE SCALE GENOMIC DNA]</scope>
    <source>
        <strain evidence="2 3">CECT 7751</strain>
    </source>
</reference>
<dbReference type="AlphaFoldDB" id="A0A1X6Z114"/>
<dbReference type="OrthoDB" id="8116725at2"/>
<keyword evidence="3" id="KW-1185">Reference proteome</keyword>
<dbReference type="InterPro" id="IPR009506">
    <property type="entry name" value="YjiS-like"/>
</dbReference>
<name>A0A1X6Z114_9RHOB</name>
<proteinExistence type="predicted"/>